<dbReference type="GO" id="GO:0019478">
    <property type="term" value="P:D-amino acid catabolic process"/>
    <property type="evidence" value="ECO:0007669"/>
    <property type="project" value="TreeGrafter"/>
</dbReference>
<comment type="cofactor">
    <cofactor evidence="1 6">
        <name>FAD</name>
        <dbReference type="ChEBI" id="CHEBI:57692"/>
    </cofactor>
</comment>
<dbReference type="GO" id="GO:0005737">
    <property type="term" value="C:cytoplasm"/>
    <property type="evidence" value="ECO:0007669"/>
    <property type="project" value="TreeGrafter"/>
</dbReference>
<protein>
    <submittedName>
        <fullName evidence="8">D-amino acid oxidase</fullName>
        <ecNumber evidence="8">1.4.3.1</ecNumber>
    </submittedName>
</protein>
<gene>
    <name evidence="8" type="primary">DAO1</name>
    <name evidence="8" type="ORF">PICST_57912</name>
</gene>
<evidence type="ECO:0000256" key="1">
    <source>
        <dbReference type="ARBA" id="ARBA00001974"/>
    </source>
</evidence>
<dbReference type="AlphaFoldDB" id="A3LRE1"/>
<dbReference type="InterPro" id="IPR006076">
    <property type="entry name" value="FAD-dep_OxRdtase"/>
</dbReference>
<evidence type="ECO:0000313" key="9">
    <source>
        <dbReference type="Proteomes" id="UP000002258"/>
    </source>
</evidence>
<dbReference type="OMA" id="DLWELQP"/>
<dbReference type="KEGG" id="pic:PICST_57912"/>
<dbReference type="EMBL" id="CP000497">
    <property type="protein sequence ID" value="ABN65368.2"/>
    <property type="molecule type" value="Genomic_DNA"/>
</dbReference>
<keyword evidence="5 8" id="KW-0560">Oxidoreductase</keyword>
<comment type="similarity">
    <text evidence="2">Belongs to the DAMOX/DASOX family.</text>
</comment>
<dbReference type="RefSeq" id="XP_001383397.2">
    <property type="nucleotide sequence ID" value="XM_001383360.1"/>
</dbReference>
<reference evidence="8 9" key="1">
    <citation type="journal article" date="2007" name="Nat. Biotechnol.">
        <title>Genome sequence of the lignocellulose-bioconverting and xylose-fermenting yeast Pichia stipitis.</title>
        <authorList>
            <person name="Jeffries T.W."/>
            <person name="Grigoriev I.V."/>
            <person name="Grimwood J."/>
            <person name="Laplaza J.M."/>
            <person name="Aerts A."/>
            <person name="Salamov A."/>
            <person name="Schmutz J."/>
            <person name="Lindquist E."/>
            <person name="Dehal P."/>
            <person name="Shapiro H."/>
            <person name="Jin Y.S."/>
            <person name="Passoth V."/>
            <person name="Richardson P.M."/>
        </authorList>
    </citation>
    <scope>NUCLEOTIDE SEQUENCE [LARGE SCALE GENOMIC DNA]</scope>
    <source>
        <strain evidence="9">ATCC 58785 / CBS 6054 / NBRC 10063 / NRRL Y-11545</strain>
    </source>
</reference>
<organism evidence="8 9">
    <name type="scientific">Scheffersomyces stipitis (strain ATCC 58785 / CBS 6054 / NBRC 10063 / NRRL Y-11545)</name>
    <name type="common">Yeast</name>
    <name type="synonym">Pichia stipitis</name>
    <dbReference type="NCBI Taxonomy" id="322104"/>
    <lineage>
        <taxon>Eukaryota</taxon>
        <taxon>Fungi</taxon>
        <taxon>Dikarya</taxon>
        <taxon>Ascomycota</taxon>
        <taxon>Saccharomycotina</taxon>
        <taxon>Pichiomycetes</taxon>
        <taxon>Debaryomycetaceae</taxon>
        <taxon>Scheffersomyces</taxon>
    </lineage>
</organism>
<dbReference type="Gene3D" id="3.30.9.10">
    <property type="entry name" value="D-Amino Acid Oxidase, subunit A, domain 2"/>
    <property type="match status" value="1"/>
</dbReference>
<dbReference type="SUPFAM" id="SSF51971">
    <property type="entry name" value="Nucleotide-binding domain"/>
    <property type="match status" value="1"/>
</dbReference>
<feature type="binding site" evidence="6">
    <location>
        <begin position="46"/>
        <end position="47"/>
    </location>
    <ligand>
        <name>FAD</name>
        <dbReference type="ChEBI" id="CHEBI:57692"/>
    </ligand>
</feature>
<name>A3LRE1_PICST</name>
<dbReference type="GO" id="GO:0008445">
    <property type="term" value="F:D-aspartate oxidase activity"/>
    <property type="evidence" value="ECO:0007669"/>
    <property type="project" value="UniProtKB-EC"/>
</dbReference>
<evidence type="ECO:0000256" key="5">
    <source>
        <dbReference type="ARBA" id="ARBA00023002"/>
    </source>
</evidence>
<dbReference type="STRING" id="322104.A3LRE1"/>
<dbReference type="GeneID" id="4837735"/>
<sequence length="360" mass="39914">MTSKVVVVGAGVIGLTTALQLKRANPDYSISIVAHHLPGDLDIEYTSPFAGANWHSFASKNDRELQELDKPGYWKFLELSNEPRSGVWITTNKSYVTEVEFNSKGRDPAKFVPWFKNFVKNFKTIENSSELPDGIAFGYSFDGVVISVPIYLNYLLQENLGAGNSVRRISKISNIHEARDLHSSGAKADIVVNATGGLANRIVGFKDDKRNFPVRGQVLLVRNNAKCEVSVEGFPELDNEMLYLMPRKEGGCIIGGCFLENFASTDVDEQLTKRIIDRALKYVPEIVDPSYKNNPPKVDIVRTQVGLRPFREGGARIEQDSDNGWLFHNYGAGGGGYQGSYGMSSKLVELIQKHVGNSKF</sequence>
<feature type="binding site" evidence="6">
    <location>
        <position position="195"/>
    </location>
    <ligand>
        <name>FAD</name>
        <dbReference type="ChEBI" id="CHEBI:57692"/>
    </ligand>
</feature>
<dbReference type="GO" id="GO:0071949">
    <property type="term" value="F:FAD binding"/>
    <property type="evidence" value="ECO:0007669"/>
    <property type="project" value="InterPro"/>
</dbReference>
<keyword evidence="9" id="KW-1185">Reference proteome</keyword>
<dbReference type="Gene3D" id="3.40.50.720">
    <property type="entry name" value="NAD(P)-binding Rossmann-like Domain"/>
    <property type="match status" value="1"/>
</dbReference>
<evidence type="ECO:0000256" key="3">
    <source>
        <dbReference type="ARBA" id="ARBA00022630"/>
    </source>
</evidence>
<evidence type="ECO:0000256" key="4">
    <source>
        <dbReference type="ARBA" id="ARBA00022827"/>
    </source>
</evidence>
<dbReference type="OrthoDB" id="409956at2759"/>
<dbReference type="Pfam" id="PF01266">
    <property type="entry name" value="DAO"/>
    <property type="match status" value="1"/>
</dbReference>
<dbReference type="Proteomes" id="UP000002258">
    <property type="component" value="Chromosome 3"/>
</dbReference>
<dbReference type="eggNOG" id="KOG3923">
    <property type="taxonomic scope" value="Eukaryota"/>
</dbReference>
<dbReference type="SUPFAM" id="SSF54373">
    <property type="entry name" value="FAD-linked reductases, C-terminal domain"/>
    <property type="match status" value="1"/>
</dbReference>
<proteinExistence type="inferred from homology"/>
<dbReference type="InParanoid" id="A3LRE1"/>
<dbReference type="InterPro" id="IPR023209">
    <property type="entry name" value="DAO"/>
</dbReference>
<evidence type="ECO:0000313" key="8">
    <source>
        <dbReference type="EMBL" id="ABN65368.2"/>
    </source>
</evidence>
<dbReference type="HOGENOM" id="CLU_034311_1_0_1"/>
<dbReference type="EC" id="1.4.3.1" evidence="8"/>
<dbReference type="PANTHER" id="PTHR11530">
    <property type="entry name" value="D-AMINO ACID OXIDASE"/>
    <property type="match status" value="1"/>
</dbReference>
<keyword evidence="4 6" id="KW-0274">FAD</keyword>
<feature type="binding site" evidence="6">
    <location>
        <position position="334"/>
    </location>
    <ligand>
        <name>D-dopa</name>
        <dbReference type="ChEBI" id="CHEBI:149689"/>
    </ligand>
</feature>
<evidence type="ECO:0000256" key="6">
    <source>
        <dbReference type="PIRSR" id="PIRSR000189-1"/>
    </source>
</evidence>
<dbReference type="PIRSF" id="PIRSF000189">
    <property type="entry name" value="D-aa_oxidase"/>
    <property type="match status" value="1"/>
</dbReference>
<dbReference type="PANTHER" id="PTHR11530:SF16">
    <property type="entry name" value="D-AMINO ACID OXIDASE (AFU_ORTHOLOGUE AFUA_5G11290)"/>
    <property type="match status" value="1"/>
</dbReference>
<evidence type="ECO:0000259" key="7">
    <source>
        <dbReference type="Pfam" id="PF01266"/>
    </source>
</evidence>
<keyword evidence="3" id="KW-0285">Flavoprotein</keyword>
<evidence type="ECO:0000256" key="2">
    <source>
        <dbReference type="ARBA" id="ARBA00006730"/>
    </source>
</evidence>
<feature type="domain" description="FAD dependent oxidoreductase" evidence="7">
    <location>
        <begin position="4"/>
        <end position="349"/>
    </location>
</feature>
<accession>A3LRE1</accession>